<feature type="transmembrane region" description="Helical" evidence="6">
    <location>
        <begin position="459"/>
        <end position="481"/>
    </location>
</feature>
<feature type="transmembrane region" description="Helical" evidence="6">
    <location>
        <begin position="222"/>
        <end position="243"/>
    </location>
</feature>
<dbReference type="HOGENOM" id="CLU_017959_5_4_1"/>
<evidence type="ECO:0000313" key="7">
    <source>
        <dbReference type="EMBL" id="EGT36393.1"/>
    </source>
</evidence>
<name>G0NRZ8_CAEBE</name>
<dbReference type="eggNOG" id="KOG1292">
    <property type="taxonomic scope" value="Eukaryota"/>
</dbReference>
<feature type="transmembrane region" description="Helical" evidence="6">
    <location>
        <begin position="149"/>
        <end position="167"/>
    </location>
</feature>
<feature type="transmembrane region" description="Helical" evidence="6">
    <location>
        <begin position="421"/>
        <end position="439"/>
    </location>
</feature>
<dbReference type="Proteomes" id="UP000008068">
    <property type="component" value="Unassembled WGS sequence"/>
</dbReference>
<evidence type="ECO:0000313" key="8">
    <source>
        <dbReference type="Proteomes" id="UP000008068"/>
    </source>
</evidence>
<evidence type="ECO:0000256" key="1">
    <source>
        <dbReference type="ARBA" id="ARBA00004141"/>
    </source>
</evidence>
<dbReference type="PANTHER" id="PTHR11119">
    <property type="entry name" value="XANTHINE-URACIL / VITAMIN C PERMEASE FAMILY MEMBER"/>
    <property type="match status" value="1"/>
</dbReference>
<dbReference type="InterPro" id="IPR006043">
    <property type="entry name" value="NCS2"/>
</dbReference>
<feature type="transmembrane region" description="Helical" evidence="6">
    <location>
        <begin position="390"/>
        <end position="409"/>
    </location>
</feature>
<keyword evidence="8" id="KW-1185">Reference proteome</keyword>
<dbReference type="EMBL" id="GL379934">
    <property type="protein sequence ID" value="EGT36393.1"/>
    <property type="molecule type" value="Genomic_DNA"/>
</dbReference>
<feature type="transmembrane region" description="Helical" evidence="6">
    <location>
        <begin position="82"/>
        <end position="101"/>
    </location>
</feature>
<accession>G0NRZ8</accession>
<dbReference type="AlphaFoldDB" id="G0NRZ8"/>
<dbReference type="FunCoup" id="G0NRZ8">
    <property type="interactions" value="568"/>
</dbReference>
<dbReference type="NCBIfam" id="NF037981">
    <property type="entry name" value="NCS2_1"/>
    <property type="match status" value="1"/>
</dbReference>
<feature type="transmembrane region" description="Helical" evidence="6">
    <location>
        <begin position="20"/>
        <end position="44"/>
    </location>
</feature>
<feature type="transmembrane region" description="Helical" evidence="6">
    <location>
        <begin position="122"/>
        <end position="143"/>
    </location>
</feature>
<keyword evidence="5 6" id="KW-0472">Membrane</keyword>
<sequence>MMVRDSGDHLHFHVNDVPHFSAILLFGLQQMLVCISALLVTPYLLSNMLCAGVETIAIRVQLIAATFVTTGIATILQTTFGLRLAILHGPSFAFLPALHTFEEMYPCTPDTDTSLWREKMQLVSGSLFIAVLIMPFMGLTGLVGKISKHIGPITIVSMLVLLCIGTVPDIQEKVSLHWISIVEILLLTVFVILLEEQEVPIPVFSFQSKSFSYTKLRIFSQFPYLLGITLAWFLCFIVTVTNIEPIGSSARTDLNESTFVFHNTPWIQIQYPFQFGLPKFSAPLIIAFTASTVAVMIESVGNYGICAQISQQGLPPSSSINRAFVIEGIGSMLAALMGCGTGVTTYSENIAIMQVTKVTSRITMQCAGLLLIIIGVFSKFAAFLAMIPEAIIGGVLAAGMSMICGVAFANLQNVDLKLSRNLTIVGISIILGCTIPAHFEKHPLDTGHKTMDDVFGTLLKMRMLVGGLIAFCLDVIACGATRKQRGLVGKMEQKEVAVERDGFALSSFANQTILKIPSITKLPVMPSKDSIRRIEDMRMKADIGRTVDEKF</sequence>
<feature type="transmembrane region" description="Helical" evidence="6">
    <location>
        <begin position="174"/>
        <end position="194"/>
    </location>
</feature>
<comment type="subcellular location">
    <subcellularLocation>
        <location evidence="1">Membrane</location>
        <topology evidence="1">Multi-pass membrane protein</topology>
    </subcellularLocation>
</comment>
<dbReference type="GO" id="GO:0016020">
    <property type="term" value="C:membrane"/>
    <property type="evidence" value="ECO:0007669"/>
    <property type="project" value="UniProtKB-SubCell"/>
</dbReference>
<dbReference type="OrthoDB" id="1641903at2759"/>
<evidence type="ECO:0000256" key="6">
    <source>
        <dbReference type="SAM" id="Phobius"/>
    </source>
</evidence>
<feature type="transmembrane region" description="Helical" evidence="6">
    <location>
        <begin position="362"/>
        <end position="384"/>
    </location>
</feature>
<gene>
    <name evidence="7" type="ORF">CAEBREN_22657</name>
</gene>
<evidence type="ECO:0000256" key="5">
    <source>
        <dbReference type="ARBA" id="ARBA00023136"/>
    </source>
</evidence>
<feature type="transmembrane region" description="Helical" evidence="6">
    <location>
        <begin position="56"/>
        <end position="76"/>
    </location>
</feature>
<dbReference type="OMA" id="CCAPWIS"/>
<evidence type="ECO:0000256" key="3">
    <source>
        <dbReference type="ARBA" id="ARBA00022692"/>
    </source>
</evidence>
<comment type="similarity">
    <text evidence="2">Belongs to the nucleobase:cation symporter-2 (NCS2) (TC 2.A.40) family.</text>
</comment>
<reference evidence="8" key="1">
    <citation type="submission" date="2011-07" db="EMBL/GenBank/DDBJ databases">
        <authorList>
            <consortium name="Caenorhabditis brenneri Sequencing and Analysis Consortium"/>
            <person name="Wilson R.K."/>
        </authorList>
    </citation>
    <scope>NUCLEOTIDE SEQUENCE [LARGE SCALE GENOMIC DNA]</scope>
    <source>
        <strain evidence="8">PB2801</strain>
    </source>
</reference>
<dbReference type="InParanoid" id="G0NRZ8"/>
<evidence type="ECO:0000256" key="2">
    <source>
        <dbReference type="ARBA" id="ARBA00008821"/>
    </source>
</evidence>
<proteinExistence type="inferred from homology"/>
<keyword evidence="4 6" id="KW-1133">Transmembrane helix</keyword>
<protein>
    <submittedName>
        <fullName evidence="7">Uncharacterized protein</fullName>
    </submittedName>
</protein>
<keyword evidence="3 6" id="KW-0812">Transmembrane</keyword>
<dbReference type="Pfam" id="PF00860">
    <property type="entry name" value="Xan_ur_permease"/>
    <property type="match status" value="1"/>
</dbReference>
<dbReference type="GO" id="GO:0022857">
    <property type="term" value="F:transmembrane transporter activity"/>
    <property type="evidence" value="ECO:0007669"/>
    <property type="project" value="InterPro"/>
</dbReference>
<dbReference type="STRING" id="135651.G0NRZ8"/>
<organism evidence="8">
    <name type="scientific">Caenorhabditis brenneri</name>
    <name type="common">Nematode worm</name>
    <dbReference type="NCBI Taxonomy" id="135651"/>
    <lineage>
        <taxon>Eukaryota</taxon>
        <taxon>Metazoa</taxon>
        <taxon>Ecdysozoa</taxon>
        <taxon>Nematoda</taxon>
        <taxon>Chromadorea</taxon>
        <taxon>Rhabditida</taxon>
        <taxon>Rhabditina</taxon>
        <taxon>Rhabditomorpha</taxon>
        <taxon>Rhabditoidea</taxon>
        <taxon>Rhabditidae</taxon>
        <taxon>Peloderinae</taxon>
        <taxon>Caenorhabditis</taxon>
    </lineage>
</organism>
<evidence type="ECO:0000256" key="4">
    <source>
        <dbReference type="ARBA" id="ARBA00022989"/>
    </source>
</evidence>